<geneLocation type="plasmid" evidence="1 2">
    <name>unnamed3</name>
</geneLocation>
<sequence>MRNRHEPEIRLSDLHFRRHIVELQPLQVLLDSYRQADEARHHSALSSEQYYETVLKPIEDRIQAAFPAVATERQVWESIQREEHFRYLLSKWRGNGEAWNEYRRFVSDPDTFLDEAADKHLDPDQKAWSPFWMIVVEFTFKPRGRGPAPLSTAELLDMPWLRFALSFPSHRNTVAEAVEYERRRGLPIDTYYEEDSHNDDDLRHVISHPEYLDDVVRLVFNVMCYLNWPDRDQERRLNDAHAHARVARALTRKDRDVAEARALKDGARWIEFCGYRAERGGHLGAGGAVPAHWRRGHWRHHRHGKGLTESKLLWIRPTMVGGSVGTATPTVYQMEGSAPGH</sequence>
<gene>
    <name evidence="1" type="ORF">HUE56_06550</name>
</gene>
<dbReference type="KEGG" id="aoz:HUE56_06550"/>
<dbReference type="OrthoDB" id="7990367at2"/>
<keyword evidence="1" id="KW-0614">Plasmid</keyword>
<accession>A0A6N1AF94</accession>
<dbReference type="Pfam" id="PF26125">
    <property type="entry name" value="AcrVA2-like"/>
    <property type="match status" value="1"/>
</dbReference>
<evidence type="ECO:0000313" key="2">
    <source>
        <dbReference type="Proteomes" id="UP000509702"/>
    </source>
</evidence>
<dbReference type="RefSeq" id="WP_149198962.1">
    <property type="nucleotide sequence ID" value="NZ_BSOV01000025.1"/>
</dbReference>
<dbReference type="InterPro" id="IPR058915">
    <property type="entry name" value="AcrVA2-like"/>
</dbReference>
<dbReference type="EMBL" id="CP054617">
    <property type="protein sequence ID" value="QKS50173.1"/>
    <property type="molecule type" value="Genomic_DNA"/>
</dbReference>
<protein>
    <submittedName>
        <fullName evidence="1">Uncharacterized protein</fullName>
    </submittedName>
</protein>
<organism evidence="1 2">
    <name type="scientific">Azospirillum oryzae</name>
    <dbReference type="NCBI Taxonomy" id="286727"/>
    <lineage>
        <taxon>Bacteria</taxon>
        <taxon>Pseudomonadati</taxon>
        <taxon>Pseudomonadota</taxon>
        <taxon>Alphaproteobacteria</taxon>
        <taxon>Rhodospirillales</taxon>
        <taxon>Azospirillaceae</taxon>
        <taxon>Azospirillum</taxon>
    </lineage>
</organism>
<proteinExistence type="predicted"/>
<evidence type="ECO:0000313" key="1">
    <source>
        <dbReference type="EMBL" id="QKS50173.1"/>
    </source>
</evidence>
<keyword evidence="2" id="KW-1185">Reference proteome</keyword>
<dbReference type="AlphaFoldDB" id="A0A6N1AF94"/>
<name>A0A6N1AF94_9PROT</name>
<reference evidence="1 2" key="1">
    <citation type="submission" date="2020-06" db="EMBL/GenBank/DDBJ databases">
        <title>Complete genome of Azosprillum oryzae KACC14407.</title>
        <authorList>
            <person name="Kim M."/>
            <person name="Park Y.-J."/>
            <person name="Shin J.-H."/>
        </authorList>
    </citation>
    <scope>NUCLEOTIDE SEQUENCE [LARGE SCALE GENOMIC DNA]</scope>
    <source>
        <strain evidence="1 2">KACC 14407</strain>
        <plasmid evidence="1 2">unnamed3</plasmid>
    </source>
</reference>
<dbReference type="Proteomes" id="UP000509702">
    <property type="component" value="Plasmid unnamed3"/>
</dbReference>